<evidence type="ECO:0000313" key="10">
    <source>
        <dbReference type="Proteomes" id="UP000541610"/>
    </source>
</evidence>
<dbReference type="Pfam" id="PF17917">
    <property type="entry name" value="RT_RNaseH"/>
    <property type="match status" value="1"/>
</dbReference>
<protein>
    <recommendedName>
        <fullName evidence="8">Integrase catalytic domain-containing protein</fullName>
    </recommendedName>
</protein>
<evidence type="ECO:0000256" key="4">
    <source>
        <dbReference type="ARBA" id="ARBA00022759"/>
    </source>
</evidence>
<comment type="caution">
    <text evidence="9">The sequence shown here is derived from an EMBL/GenBank/DDBJ whole genome shotgun (WGS) entry which is preliminary data.</text>
</comment>
<dbReference type="InterPro" id="IPR001584">
    <property type="entry name" value="Integrase_cat-core"/>
</dbReference>
<evidence type="ECO:0000313" key="9">
    <source>
        <dbReference type="EMBL" id="KAF4685597.1"/>
    </source>
</evidence>
<dbReference type="InterPro" id="IPR050951">
    <property type="entry name" value="Retrovirus_Pol_polyprotein"/>
</dbReference>
<dbReference type="GO" id="GO:0004519">
    <property type="term" value="F:endonuclease activity"/>
    <property type="evidence" value="ECO:0007669"/>
    <property type="project" value="UniProtKB-KW"/>
</dbReference>
<dbReference type="GO" id="GO:0003964">
    <property type="term" value="F:RNA-directed DNA polymerase activity"/>
    <property type="evidence" value="ECO:0007669"/>
    <property type="project" value="UniProtKB-KW"/>
</dbReference>
<feature type="region of interest" description="Disordered" evidence="7">
    <location>
        <begin position="713"/>
        <end position="806"/>
    </location>
</feature>
<dbReference type="PROSITE" id="PS50994">
    <property type="entry name" value="INTEGRASE"/>
    <property type="match status" value="1"/>
</dbReference>
<dbReference type="InterPro" id="IPR043502">
    <property type="entry name" value="DNA/RNA_pol_sf"/>
</dbReference>
<dbReference type="GO" id="GO:0003676">
    <property type="term" value="F:nucleic acid binding"/>
    <property type="evidence" value="ECO:0007669"/>
    <property type="project" value="InterPro"/>
</dbReference>
<feature type="compositionally biased region" description="Low complexity" evidence="7">
    <location>
        <begin position="713"/>
        <end position="747"/>
    </location>
</feature>
<feature type="non-terminal residue" evidence="9">
    <location>
        <position position="1"/>
    </location>
</feature>
<dbReference type="InterPro" id="IPR041588">
    <property type="entry name" value="Integrase_H2C2"/>
</dbReference>
<dbReference type="Gene3D" id="3.30.420.10">
    <property type="entry name" value="Ribonuclease H-like superfamily/Ribonuclease H"/>
    <property type="match status" value="1"/>
</dbReference>
<name>A0A7J6NQ25_PEROL</name>
<evidence type="ECO:0000256" key="2">
    <source>
        <dbReference type="ARBA" id="ARBA00022695"/>
    </source>
</evidence>
<dbReference type="EMBL" id="JABANP010000257">
    <property type="protein sequence ID" value="KAF4685597.1"/>
    <property type="molecule type" value="Genomic_DNA"/>
</dbReference>
<accession>A0A7J6NQ25</accession>
<evidence type="ECO:0000256" key="6">
    <source>
        <dbReference type="ARBA" id="ARBA00022918"/>
    </source>
</evidence>
<keyword evidence="1" id="KW-0808">Transferase</keyword>
<dbReference type="AlphaFoldDB" id="A0A7J6NQ25"/>
<evidence type="ECO:0000256" key="3">
    <source>
        <dbReference type="ARBA" id="ARBA00022722"/>
    </source>
</evidence>
<organism evidence="9 10">
    <name type="scientific">Perkinsus olseni</name>
    <name type="common">Perkinsus atlanticus</name>
    <dbReference type="NCBI Taxonomy" id="32597"/>
    <lineage>
        <taxon>Eukaryota</taxon>
        <taxon>Sar</taxon>
        <taxon>Alveolata</taxon>
        <taxon>Perkinsozoa</taxon>
        <taxon>Perkinsea</taxon>
        <taxon>Perkinsida</taxon>
        <taxon>Perkinsidae</taxon>
        <taxon>Perkinsus</taxon>
    </lineage>
</organism>
<keyword evidence="6" id="KW-0695">RNA-directed DNA polymerase</keyword>
<feature type="compositionally biased region" description="Basic and acidic residues" evidence="7">
    <location>
        <begin position="788"/>
        <end position="800"/>
    </location>
</feature>
<dbReference type="GO" id="GO:0015074">
    <property type="term" value="P:DNA integration"/>
    <property type="evidence" value="ECO:0007669"/>
    <property type="project" value="InterPro"/>
</dbReference>
<feature type="compositionally biased region" description="Low complexity" evidence="7">
    <location>
        <begin position="643"/>
        <end position="659"/>
    </location>
</feature>
<dbReference type="PANTHER" id="PTHR37984">
    <property type="entry name" value="PROTEIN CBG26694"/>
    <property type="match status" value="1"/>
</dbReference>
<dbReference type="InterPro" id="IPR012337">
    <property type="entry name" value="RNaseH-like_sf"/>
</dbReference>
<dbReference type="CDD" id="cd09274">
    <property type="entry name" value="RNase_HI_RT_Ty3"/>
    <property type="match status" value="1"/>
</dbReference>
<proteinExistence type="predicted"/>
<evidence type="ECO:0000256" key="5">
    <source>
        <dbReference type="ARBA" id="ARBA00022801"/>
    </source>
</evidence>
<dbReference type="SUPFAM" id="SSF56672">
    <property type="entry name" value="DNA/RNA polymerases"/>
    <property type="match status" value="1"/>
</dbReference>
<evidence type="ECO:0000256" key="7">
    <source>
        <dbReference type="SAM" id="MobiDB-lite"/>
    </source>
</evidence>
<keyword evidence="2" id="KW-0548">Nucleotidyltransferase</keyword>
<keyword evidence="3" id="KW-0540">Nuclease</keyword>
<dbReference type="Pfam" id="PF17921">
    <property type="entry name" value="Integrase_H2C2"/>
    <property type="match status" value="1"/>
</dbReference>
<feature type="domain" description="Integrase catalytic" evidence="8">
    <location>
        <begin position="297"/>
        <end position="453"/>
    </location>
</feature>
<feature type="compositionally biased region" description="Acidic residues" evidence="7">
    <location>
        <begin position="748"/>
        <end position="757"/>
    </location>
</feature>
<reference evidence="9 10" key="1">
    <citation type="submission" date="2020-04" db="EMBL/GenBank/DDBJ databases">
        <title>Perkinsus olseni comparative genomics.</title>
        <authorList>
            <person name="Bogema D.R."/>
        </authorList>
    </citation>
    <scope>NUCLEOTIDE SEQUENCE [LARGE SCALE GENOMIC DNA]</scope>
    <source>
        <strain evidence="9">00978-12</strain>
    </source>
</reference>
<keyword evidence="4" id="KW-0255">Endonuclease</keyword>
<evidence type="ECO:0000259" key="8">
    <source>
        <dbReference type="PROSITE" id="PS50994"/>
    </source>
</evidence>
<dbReference type="Proteomes" id="UP000541610">
    <property type="component" value="Unassembled WGS sequence"/>
</dbReference>
<keyword evidence="5" id="KW-0378">Hydrolase</keyword>
<dbReference type="SUPFAM" id="SSF53098">
    <property type="entry name" value="Ribonuclease H-like"/>
    <property type="match status" value="1"/>
</dbReference>
<dbReference type="FunFam" id="1.10.340.70:FF:000001">
    <property type="entry name" value="Retrovirus-related Pol polyprotein from transposon gypsy-like Protein"/>
    <property type="match status" value="1"/>
</dbReference>
<dbReference type="InterPro" id="IPR041373">
    <property type="entry name" value="RT_RNaseH"/>
</dbReference>
<dbReference type="FunFam" id="3.30.420.10:FF:000032">
    <property type="entry name" value="Retrovirus-related Pol polyprotein from transposon 297-like Protein"/>
    <property type="match status" value="1"/>
</dbReference>
<dbReference type="InterPro" id="IPR036397">
    <property type="entry name" value="RNaseH_sf"/>
</dbReference>
<dbReference type="Gene3D" id="1.10.340.70">
    <property type="match status" value="1"/>
</dbReference>
<feature type="compositionally biased region" description="Acidic residues" evidence="7">
    <location>
        <begin position="768"/>
        <end position="780"/>
    </location>
</feature>
<dbReference type="OrthoDB" id="2202254at2759"/>
<dbReference type="GO" id="GO:0016787">
    <property type="term" value="F:hydrolase activity"/>
    <property type="evidence" value="ECO:0007669"/>
    <property type="project" value="UniProtKB-KW"/>
</dbReference>
<dbReference type="PANTHER" id="PTHR37984:SF5">
    <property type="entry name" value="PROTEIN NYNRIN-LIKE"/>
    <property type="match status" value="1"/>
</dbReference>
<gene>
    <name evidence="9" type="ORF">FOZ60_006375</name>
</gene>
<evidence type="ECO:0000256" key="1">
    <source>
        <dbReference type="ARBA" id="ARBA00022679"/>
    </source>
</evidence>
<sequence>IASDASDYAMGGVLQQDGRPLAFYSQTFSGSQLNWAVYEKEAYALMKCLERFRHLHYGYDLQVTCYTDHRPLQWLEKATSQKLQRWLLALQQYKFTVVYVPASKNAVADALSRVRLDSSMTGDPSETQAQAIASGLVERSHLHVPGAHAVVLTPAFSFADLLEAQKDDGILTQVASRVQDATPLSRTELKGPDFISYKRVWKTLDVCDGLLVREVRPSAYSGPIWVPVVPTSLRYTMIQRFHDDVGHVGAARLLEKVQTLAYWPCMAEDIEKYVSSCDGCLNSKKSRPPPAPLMPVPIGRPWETVAVDLLTVPKNADGISTLLVLQDYFTKWAHVVPLKEHTWADVARPLYHLFLLFGPPLRLHSDQGPPFESWMFKFVLGLLGVKKSRSSVYHPIGNGLVERFNQTFLKMLRVHVETTHDWYQHLGSLVWFYNTSIHSSTKASPFYLMYGRDPPDLWFPSLGQVQNMLFDPEAFARYISHTRAMIQDKVNECVTQAAMSYKASYNAKSRERQFRPGMRVRLETLGLARANKLSPRWEGEWYVLKALPNLENKTVEVIHPATNRVKVISVDHLLIDPIQPEEVPIAVLDLLRQETTSSSSESSVVRDLPYQHGPEVPIVAEYVDSRVGPSLAQGTGPQDPEVQSTGSSSEQQRSSAPASVDGARPDGAEEAEDIVADYDDDGHSGSCSQGSQALRSALGDDVQDFVSVNQSDLVSSLASEESGLSANESAQPHSTSSSSSAPSPVVGEDGDLGGEESDGVRSNAEGVESNEESSSAEEAAEVPPHDWSLARDRPRREVRPPKRLNL</sequence>
<feature type="region of interest" description="Disordered" evidence="7">
    <location>
        <begin position="628"/>
        <end position="667"/>
    </location>
</feature>